<keyword evidence="9" id="KW-1185">Reference proteome</keyword>
<dbReference type="PROSITE" id="PS52027">
    <property type="entry name" value="ZF_C2HC_C3H"/>
    <property type="match status" value="2"/>
</dbReference>
<keyword evidence="4" id="KW-0862">Zinc</keyword>
<evidence type="ECO:0000256" key="3">
    <source>
        <dbReference type="ARBA" id="ARBA00022771"/>
    </source>
</evidence>
<evidence type="ECO:0000313" key="9">
    <source>
        <dbReference type="Proteomes" id="UP001626550"/>
    </source>
</evidence>
<reference evidence="8 9" key="1">
    <citation type="submission" date="2024-11" db="EMBL/GenBank/DDBJ databases">
        <title>Adaptive evolution of stress response genes in parasites aligns with host niche diversity.</title>
        <authorList>
            <person name="Hahn C."/>
            <person name="Resl P."/>
        </authorList>
    </citation>
    <scope>NUCLEOTIDE SEQUENCE [LARGE SCALE GENOMIC DNA]</scope>
    <source>
        <strain evidence="8">EGGRZ-B1_66</strain>
        <tissue evidence="8">Body</tissue>
    </source>
</reference>
<keyword evidence="2" id="KW-0677">Repeat</keyword>
<evidence type="ECO:0000256" key="4">
    <source>
        <dbReference type="ARBA" id="ARBA00022833"/>
    </source>
</evidence>
<feature type="region of interest" description="Disordered" evidence="6">
    <location>
        <begin position="163"/>
        <end position="194"/>
    </location>
</feature>
<accession>A0ABD2PWL5</accession>
<evidence type="ECO:0000256" key="5">
    <source>
        <dbReference type="PROSITE-ProRule" id="PRU01371"/>
    </source>
</evidence>
<keyword evidence="3 5" id="KW-0863">Zinc-finger</keyword>
<dbReference type="PANTHER" id="PTHR13555:SF5">
    <property type="entry name" value="ZINC-FINGER OF A C2HC-TYPE"/>
    <property type="match status" value="1"/>
</dbReference>
<evidence type="ECO:0000256" key="1">
    <source>
        <dbReference type="ARBA" id="ARBA00022723"/>
    </source>
</evidence>
<dbReference type="Proteomes" id="UP001626550">
    <property type="component" value="Unassembled WGS sequence"/>
</dbReference>
<feature type="domain" description="C2HC/C3H-type" evidence="7">
    <location>
        <begin position="119"/>
        <end position="148"/>
    </location>
</feature>
<keyword evidence="1" id="KW-0479">Metal-binding</keyword>
<sequence>MSNIPEEFNFTLSPCHVCGRKFRSDILNRHQEVCSKLAKKKRKVFDSEKMRISGTDIPVHYNPKNKNAQAYTKSEQKKKNWRVKHDELINAIRSARSYEISKATGAPLPPPPPPVIDPSFVQCDYCGRRFNEKAAERHIPFCKEKQMRLPSKPPQVLRIARPAMPTKKNEREVSSGYGQKSRIPGPESQPKGDYKVNLVSSPLFLC</sequence>
<gene>
    <name evidence="8" type="primary">ZC2HC1B</name>
    <name evidence="8" type="ORF">Ciccas_011216</name>
</gene>
<feature type="domain" description="C2HC/C3H-type" evidence="7">
    <location>
        <begin position="11"/>
        <end position="40"/>
    </location>
</feature>
<proteinExistence type="predicted"/>
<evidence type="ECO:0000256" key="2">
    <source>
        <dbReference type="ARBA" id="ARBA00022737"/>
    </source>
</evidence>
<organism evidence="8 9">
    <name type="scientific">Cichlidogyrus casuarinus</name>
    <dbReference type="NCBI Taxonomy" id="1844966"/>
    <lineage>
        <taxon>Eukaryota</taxon>
        <taxon>Metazoa</taxon>
        <taxon>Spiralia</taxon>
        <taxon>Lophotrochozoa</taxon>
        <taxon>Platyhelminthes</taxon>
        <taxon>Monogenea</taxon>
        <taxon>Monopisthocotylea</taxon>
        <taxon>Dactylogyridea</taxon>
        <taxon>Ancyrocephalidae</taxon>
        <taxon>Cichlidogyrus</taxon>
    </lineage>
</organism>
<name>A0ABD2PWL5_9PLAT</name>
<dbReference type="Pfam" id="PF13913">
    <property type="entry name" value="zf-C2HC_2"/>
    <property type="match status" value="2"/>
</dbReference>
<dbReference type="GO" id="GO:0008270">
    <property type="term" value="F:zinc ion binding"/>
    <property type="evidence" value="ECO:0007669"/>
    <property type="project" value="UniProtKB-KW"/>
</dbReference>
<dbReference type="InterPro" id="IPR026319">
    <property type="entry name" value="ZC2HC1A/B-like"/>
</dbReference>
<evidence type="ECO:0000256" key="6">
    <source>
        <dbReference type="SAM" id="MobiDB-lite"/>
    </source>
</evidence>
<dbReference type="AlphaFoldDB" id="A0ABD2PWL5"/>
<dbReference type="InterPro" id="IPR049899">
    <property type="entry name" value="Znf_C2HC_C3H"/>
</dbReference>
<evidence type="ECO:0000259" key="7">
    <source>
        <dbReference type="PROSITE" id="PS52027"/>
    </source>
</evidence>
<dbReference type="PANTHER" id="PTHR13555">
    <property type="entry name" value="C2H2 ZINC FINGER CGI-62-RELATED"/>
    <property type="match status" value="1"/>
</dbReference>
<evidence type="ECO:0000313" key="8">
    <source>
        <dbReference type="EMBL" id="KAL3310221.1"/>
    </source>
</evidence>
<protein>
    <submittedName>
        <fullName evidence="8">Zinc finger, C2HC-type containing 1B</fullName>
    </submittedName>
</protein>
<dbReference type="Gene3D" id="3.30.160.60">
    <property type="entry name" value="Classic Zinc Finger"/>
    <property type="match status" value="2"/>
</dbReference>
<comment type="caution">
    <text evidence="8">The sequence shown here is derived from an EMBL/GenBank/DDBJ whole genome shotgun (WGS) entry which is preliminary data.</text>
</comment>
<dbReference type="EMBL" id="JBJKFK010003136">
    <property type="protein sequence ID" value="KAL3310221.1"/>
    <property type="molecule type" value="Genomic_DNA"/>
</dbReference>